<reference evidence="2 3" key="1">
    <citation type="submission" date="2021-03" db="EMBL/GenBank/DDBJ databases">
        <title>Antimicrobial resistance genes in bacteria isolated from Japanese honey, and their potential for conferring macrolide and lincosamide resistance in the American foulbrood pathogen Paenibacillus larvae.</title>
        <authorList>
            <person name="Okamoto M."/>
            <person name="Kumagai M."/>
            <person name="Kanamori H."/>
            <person name="Takamatsu D."/>
        </authorList>
    </citation>
    <scope>NUCLEOTIDE SEQUENCE [LARGE SCALE GENOMIC DNA]</scope>
    <source>
        <strain evidence="2 3">J34TS1</strain>
    </source>
</reference>
<dbReference type="EMBL" id="BORT01000023">
    <property type="protein sequence ID" value="GIO49665.1"/>
    <property type="molecule type" value="Genomic_DNA"/>
</dbReference>
<organism evidence="2 3">
    <name type="scientific">Paenibacillus azoreducens</name>
    <dbReference type="NCBI Taxonomy" id="116718"/>
    <lineage>
        <taxon>Bacteria</taxon>
        <taxon>Bacillati</taxon>
        <taxon>Bacillota</taxon>
        <taxon>Bacilli</taxon>
        <taxon>Bacillales</taxon>
        <taxon>Paenibacillaceae</taxon>
        <taxon>Paenibacillus</taxon>
    </lineage>
</organism>
<keyword evidence="1" id="KW-0472">Membrane</keyword>
<evidence type="ECO:0000313" key="2">
    <source>
        <dbReference type="EMBL" id="GIO49665.1"/>
    </source>
</evidence>
<evidence type="ECO:0000313" key="3">
    <source>
        <dbReference type="Proteomes" id="UP000682811"/>
    </source>
</evidence>
<feature type="transmembrane region" description="Helical" evidence="1">
    <location>
        <begin position="9"/>
        <end position="27"/>
    </location>
</feature>
<name>A0A919YJ89_9BACL</name>
<proteinExistence type="predicted"/>
<dbReference type="RefSeq" id="WP_212980082.1">
    <property type="nucleotide sequence ID" value="NZ_AP025343.1"/>
</dbReference>
<dbReference type="AlphaFoldDB" id="A0A919YJ89"/>
<dbReference type="Proteomes" id="UP000682811">
    <property type="component" value="Unassembled WGS sequence"/>
</dbReference>
<keyword evidence="1" id="KW-1133">Transmembrane helix</keyword>
<evidence type="ECO:0000256" key="1">
    <source>
        <dbReference type="SAM" id="Phobius"/>
    </source>
</evidence>
<accession>A0A919YJ89</accession>
<keyword evidence="3" id="KW-1185">Reference proteome</keyword>
<protein>
    <recommendedName>
        <fullName evidence="4">S-adenosylmethionine decarboxylase</fullName>
    </recommendedName>
</protein>
<comment type="caution">
    <text evidence="2">The sequence shown here is derived from an EMBL/GenBank/DDBJ whole genome shotgun (WGS) entry which is preliminary data.</text>
</comment>
<keyword evidence="1" id="KW-0812">Transmembrane</keyword>
<evidence type="ECO:0008006" key="4">
    <source>
        <dbReference type="Google" id="ProtNLM"/>
    </source>
</evidence>
<sequence>MKRKKTRDLLFMGMLMLLLMILVYQGFRMMRPHTERADAEQMLYEVSLFQMQVLSTSLIDAASSENTSELNALKLAAYSASYTHDRLAKSLGRGNLYAFPALGGLVDAIQTWQIGGNRPLSEGEKGLLHEYSEIFSGTLEPYRQLLSGSGQVISSKNDELEKEGKKLAALFNISR</sequence>
<gene>
    <name evidence="2" type="ORF">J34TS1_44300</name>
</gene>